<dbReference type="AlphaFoldDB" id="A0AA95GDE7"/>
<evidence type="ECO:0000259" key="6">
    <source>
        <dbReference type="PROSITE" id="PS50110"/>
    </source>
</evidence>
<dbReference type="PANTHER" id="PTHR43214:SF41">
    <property type="entry name" value="NITRATE_NITRITE RESPONSE REGULATOR PROTEIN NARP"/>
    <property type="match status" value="1"/>
</dbReference>
<dbReference type="SMART" id="SM00421">
    <property type="entry name" value="HTH_LUXR"/>
    <property type="match status" value="1"/>
</dbReference>
<dbReference type="Pfam" id="PF00072">
    <property type="entry name" value="Response_reg"/>
    <property type="match status" value="1"/>
</dbReference>
<evidence type="ECO:0000256" key="2">
    <source>
        <dbReference type="ARBA" id="ARBA00023125"/>
    </source>
</evidence>
<dbReference type="Proteomes" id="UP001177597">
    <property type="component" value="Chromosome"/>
</dbReference>
<proteinExistence type="predicted"/>
<evidence type="ECO:0000259" key="5">
    <source>
        <dbReference type="PROSITE" id="PS50043"/>
    </source>
</evidence>
<dbReference type="InterPro" id="IPR039420">
    <property type="entry name" value="WalR-like"/>
</dbReference>
<keyword evidence="3" id="KW-0804">Transcription</keyword>
<dbReference type="CDD" id="cd06170">
    <property type="entry name" value="LuxR_C_like"/>
    <property type="match status" value="1"/>
</dbReference>
<keyword evidence="4" id="KW-0597">Phosphoprotein</keyword>
<reference evidence="7" key="1">
    <citation type="submission" date="2023-04" db="EMBL/GenBank/DDBJ databases">
        <title>Genome dynamics across the evolutionary transition to endosymbiosis.</title>
        <authorList>
            <person name="Siozios S."/>
            <person name="Nadal-Jimenez P."/>
            <person name="Azagi T."/>
            <person name="Sprong H."/>
            <person name="Frost C.L."/>
            <person name="Parratt S.R."/>
            <person name="Taylor G."/>
            <person name="Brettell L."/>
            <person name="Lew K.C."/>
            <person name="Croft L."/>
            <person name="King K.C."/>
            <person name="Brockhurst M.A."/>
            <person name="Hypsa V."/>
            <person name="Novakova E."/>
            <person name="Darby A.C."/>
            <person name="Hurst G.D.D."/>
        </authorList>
    </citation>
    <scope>NUCLEOTIDE SEQUENCE</scope>
    <source>
        <strain evidence="7">AIh</strain>
    </source>
</reference>
<evidence type="ECO:0000313" key="7">
    <source>
        <dbReference type="EMBL" id="WGL94373.1"/>
    </source>
</evidence>
<protein>
    <submittedName>
        <fullName evidence="7">LuxR C-terminal-related transcriptional regulator</fullName>
    </submittedName>
</protein>
<dbReference type="EMBL" id="CP123498">
    <property type="protein sequence ID" value="WGL94373.1"/>
    <property type="molecule type" value="Genomic_DNA"/>
</dbReference>
<dbReference type="InterPro" id="IPR016032">
    <property type="entry name" value="Sig_transdc_resp-reg_C-effctor"/>
</dbReference>
<dbReference type="InterPro" id="IPR001789">
    <property type="entry name" value="Sig_transdc_resp-reg_receiver"/>
</dbReference>
<dbReference type="GO" id="GO:0000160">
    <property type="term" value="P:phosphorelay signal transduction system"/>
    <property type="evidence" value="ECO:0007669"/>
    <property type="project" value="InterPro"/>
</dbReference>
<accession>A0AA95GDE7</accession>
<feature type="modified residue" description="4-aspartylphosphate" evidence="4">
    <location>
        <position position="56"/>
    </location>
</feature>
<evidence type="ECO:0000256" key="1">
    <source>
        <dbReference type="ARBA" id="ARBA00023015"/>
    </source>
</evidence>
<evidence type="ECO:0000313" key="8">
    <source>
        <dbReference type="Proteomes" id="UP001177597"/>
    </source>
</evidence>
<dbReference type="SUPFAM" id="SSF46894">
    <property type="entry name" value="C-terminal effector domain of the bipartite response regulators"/>
    <property type="match status" value="1"/>
</dbReference>
<dbReference type="GO" id="GO:0006355">
    <property type="term" value="P:regulation of DNA-templated transcription"/>
    <property type="evidence" value="ECO:0007669"/>
    <property type="project" value="InterPro"/>
</dbReference>
<dbReference type="PANTHER" id="PTHR43214">
    <property type="entry name" value="TWO-COMPONENT RESPONSE REGULATOR"/>
    <property type="match status" value="1"/>
</dbReference>
<sequence>MSNYSIMLVDEHPLIRHSLKQLIKAAHEFSVVAEVSNGIDVINIANQLKPDIIMMDINISNMYGPEVIRQIRKEGIKSYILILSFSANRIDVYNAIDAGTNGYLLKNCELDMLVNSLKNAANGLPVFSNQIHQYLNNRHQYQDPLSSLTKREFEVLREIANGLKNREISKSLFISEETVKVHIRNLLKKLNVRSRLEASLVYMCAK</sequence>
<dbReference type="SMART" id="SM00448">
    <property type="entry name" value="REC"/>
    <property type="match status" value="1"/>
</dbReference>
<organism evidence="7 8">
    <name type="scientific">Arsenophonus nasoniae</name>
    <name type="common">son-killer infecting Nasonia vitripennis</name>
    <dbReference type="NCBI Taxonomy" id="638"/>
    <lineage>
        <taxon>Bacteria</taxon>
        <taxon>Pseudomonadati</taxon>
        <taxon>Pseudomonadota</taxon>
        <taxon>Gammaproteobacteria</taxon>
        <taxon>Enterobacterales</taxon>
        <taxon>Morganellaceae</taxon>
        <taxon>Arsenophonus</taxon>
    </lineage>
</organism>
<evidence type="ECO:0000256" key="4">
    <source>
        <dbReference type="PROSITE-ProRule" id="PRU00169"/>
    </source>
</evidence>
<keyword evidence="1" id="KW-0805">Transcription regulation</keyword>
<dbReference type="SUPFAM" id="SSF52172">
    <property type="entry name" value="CheY-like"/>
    <property type="match status" value="1"/>
</dbReference>
<dbReference type="InterPro" id="IPR000792">
    <property type="entry name" value="Tscrpt_reg_LuxR_C"/>
</dbReference>
<evidence type="ECO:0000256" key="3">
    <source>
        <dbReference type="ARBA" id="ARBA00023163"/>
    </source>
</evidence>
<dbReference type="PROSITE" id="PS50043">
    <property type="entry name" value="HTH_LUXR_2"/>
    <property type="match status" value="1"/>
</dbReference>
<dbReference type="RefSeq" id="WP_280628685.1">
    <property type="nucleotide sequence ID" value="NZ_CP123498.1"/>
</dbReference>
<feature type="domain" description="HTH luxR-type" evidence="5">
    <location>
        <begin position="141"/>
        <end position="206"/>
    </location>
</feature>
<dbReference type="PROSITE" id="PS00622">
    <property type="entry name" value="HTH_LUXR_1"/>
    <property type="match status" value="1"/>
</dbReference>
<dbReference type="InterPro" id="IPR011006">
    <property type="entry name" value="CheY-like_superfamily"/>
</dbReference>
<gene>
    <name evidence="7" type="ORF">QE207_11605</name>
</gene>
<dbReference type="PRINTS" id="PR00038">
    <property type="entry name" value="HTHLUXR"/>
</dbReference>
<keyword evidence="2" id="KW-0238">DNA-binding</keyword>
<dbReference type="GO" id="GO:0003677">
    <property type="term" value="F:DNA binding"/>
    <property type="evidence" value="ECO:0007669"/>
    <property type="project" value="UniProtKB-KW"/>
</dbReference>
<feature type="domain" description="Response regulatory" evidence="6">
    <location>
        <begin position="5"/>
        <end position="121"/>
    </location>
</feature>
<dbReference type="PROSITE" id="PS50110">
    <property type="entry name" value="RESPONSE_REGULATORY"/>
    <property type="match status" value="1"/>
</dbReference>
<name>A0AA95GDE7_9GAMM</name>
<dbReference type="Gene3D" id="3.40.50.2300">
    <property type="match status" value="1"/>
</dbReference>
<dbReference type="Pfam" id="PF00196">
    <property type="entry name" value="GerE"/>
    <property type="match status" value="1"/>
</dbReference>